<feature type="domain" description="Major facilitator superfamily (MFS) profile" evidence="7">
    <location>
        <begin position="1"/>
        <end position="436"/>
    </location>
</feature>
<dbReference type="PANTHER" id="PTHR23501">
    <property type="entry name" value="MAJOR FACILITATOR SUPERFAMILY"/>
    <property type="match status" value="1"/>
</dbReference>
<feature type="transmembrane region" description="Helical" evidence="6">
    <location>
        <begin position="31"/>
        <end position="49"/>
    </location>
</feature>
<feature type="transmembrane region" description="Helical" evidence="6">
    <location>
        <begin position="239"/>
        <end position="260"/>
    </location>
</feature>
<accession>A0A8K0X1Y9</accession>
<organism evidence="8 9">
    <name type="scientific">Plectosphaerella cucumerina</name>
    <dbReference type="NCBI Taxonomy" id="40658"/>
    <lineage>
        <taxon>Eukaryota</taxon>
        <taxon>Fungi</taxon>
        <taxon>Dikarya</taxon>
        <taxon>Ascomycota</taxon>
        <taxon>Pezizomycotina</taxon>
        <taxon>Sordariomycetes</taxon>
        <taxon>Hypocreomycetidae</taxon>
        <taxon>Glomerellales</taxon>
        <taxon>Plectosphaerellaceae</taxon>
        <taxon>Plectosphaerella</taxon>
    </lineage>
</organism>
<dbReference type="OrthoDB" id="10021397at2759"/>
<evidence type="ECO:0000259" key="7">
    <source>
        <dbReference type="PROSITE" id="PS50850"/>
    </source>
</evidence>
<dbReference type="GO" id="GO:0005886">
    <property type="term" value="C:plasma membrane"/>
    <property type="evidence" value="ECO:0007669"/>
    <property type="project" value="TreeGrafter"/>
</dbReference>
<feature type="transmembrane region" description="Helical" evidence="6">
    <location>
        <begin position="126"/>
        <end position="148"/>
    </location>
</feature>
<dbReference type="Pfam" id="PF07690">
    <property type="entry name" value="MFS_1"/>
    <property type="match status" value="1"/>
</dbReference>
<dbReference type="Proteomes" id="UP000813385">
    <property type="component" value="Unassembled WGS sequence"/>
</dbReference>
<protein>
    <submittedName>
        <fullName evidence="8">Major facilitator superfamily domain-containing protein</fullName>
    </submittedName>
</protein>
<keyword evidence="4 6" id="KW-1133">Transmembrane helix</keyword>
<dbReference type="Gene3D" id="1.20.1250.20">
    <property type="entry name" value="MFS general substrate transporter like domains"/>
    <property type="match status" value="1"/>
</dbReference>
<feature type="transmembrane region" description="Helical" evidence="6">
    <location>
        <begin position="269"/>
        <end position="287"/>
    </location>
</feature>
<evidence type="ECO:0000256" key="4">
    <source>
        <dbReference type="ARBA" id="ARBA00022989"/>
    </source>
</evidence>
<dbReference type="PROSITE" id="PS50850">
    <property type="entry name" value="MFS"/>
    <property type="match status" value="1"/>
</dbReference>
<sequence>MAAQALFMAGSLVSALAPDLAVLVAGRAVQGLGAGGIMALVNIVVGDMFSPRQRGAYFGMIGAAWGIASGVGPLLGGGLTEGLSWRWCFWINLPVSGVSLAILAVYMRESSAAQGGSGTKKRRSVVADLLAIDWLGAATFAAATLLFLVGLELGRTQHPWTSPLVLCLVFAGAAMYGLFALTQARVSRYPLMPPRLFRNTAVVATYIATFFHGLTFAGLAFFLPVYFQAVLGASPINSGIWLLATAVPLAICTMCVGVLIRRTGRFVDIIRAAAAVTVLAMGLFVNLPPERDWARIVTFQIVAALGVAPNLQALLIGLQALMSRGDLATGTATFAFVRNVSVGIGVVIGQVMLQSAMGGRREEMVGAGIDAALADRLAGGGAIATLGGGMGELGFSGPQADLVRWCLTDGLRRLWVMLCVTAAAGLVSTFFIRQVHLDGRGKEKGEPAGRVEQSV</sequence>
<keyword evidence="9" id="KW-1185">Reference proteome</keyword>
<keyword evidence="5 6" id="KW-0472">Membrane</keyword>
<feature type="transmembrane region" description="Helical" evidence="6">
    <location>
        <begin position="160"/>
        <end position="181"/>
    </location>
</feature>
<feature type="transmembrane region" description="Helical" evidence="6">
    <location>
        <begin position="87"/>
        <end position="106"/>
    </location>
</feature>
<dbReference type="GO" id="GO:0022857">
    <property type="term" value="F:transmembrane transporter activity"/>
    <property type="evidence" value="ECO:0007669"/>
    <property type="project" value="InterPro"/>
</dbReference>
<gene>
    <name evidence="8" type="ORF">B0T11DRAFT_283285</name>
</gene>
<reference evidence="8" key="1">
    <citation type="journal article" date="2021" name="Nat. Commun.">
        <title>Genetic determinants of endophytism in the Arabidopsis root mycobiome.</title>
        <authorList>
            <person name="Mesny F."/>
            <person name="Miyauchi S."/>
            <person name="Thiergart T."/>
            <person name="Pickel B."/>
            <person name="Atanasova L."/>
            <person name="Karlsson M."/>
            <person name="Huettel B."/>
            <person name="Barry K.W."/>
            <person name="Haridas S."/>
            <person name="Chen C."/>
            <person name="Bauer D."/>
            <person name="Andreopoulos W."/>
            <person name="Pangilinan J."/>
            <person name="LaButti K."/>
            <person name="Riley R."/>
            <person name="Lipzen A."/>
            <person name="Clum A."/>
            <person name="Drula E."/>
            <person name="Henrissat B."/>
            <person name="Kohler A."/>
            <person name="Grigoriev I.V."/>
            <person name="Martin F.M."/>
            <person name="Hacquard S."/>
        </authorList>
    </citation>
    <scope>NUCLEOTIDE SEQUENCE</scope>
    <source>
        <strain evidence="8">MPI-CAGE-AT-0016</strain>
    </source>
</reference>
<proteinExistence type="inferred from homology"/>
<comment type="subcellular location">
    <subcellularLocation>
        <location evidence="1">Membrane</location>
        <topology evidence="1">Multi-pass membrane protein</topology>
    </subcellularLocation>
</comment>
<feature type="transmembrane region" description="Helical" evidence="6">
    <location>
        <begin position="327"/>
        <end position="353"/>
    </location>
</feature>
<dbReference type="EMBL" id="JAGPXD010000004">
    <property type="protein sequence ID" value="KAH7357890.1"/>
    <property type="molecule type" value="Genomic_DNA"/>
</dbReference>
<dbReference type="Gene3D" id="1.20.1720.10">
    <property type="entry name" value="Multidrug resistance protein D"/>
    <property type="match status" value="1"/>
</dbReference>
<feature type="transmembrane region" description="Helical" evidence="6">
    <location>
        <begin position="56"/>
        <end position="75"/>
    </location>
</feature>
<dbReference type="PANTHER" id="PTHR23501:SF102">
    <property type="entry name" value="DRUG TRANSPORTER, PUTATIVE (AFU_ORTHOLOGUE AFUA_3G08530)-RELATED"/>
    <property type="match status" value="1"/>
</dbReference>
<evidence type="ECO:0000313" key="9">
    <source>
        <dbReference type="Proteomes" id="UP000813385"/>
    </source>
</evidence>
<feature type="transmembrane region" description="Helical" evidence="6">
    <location>
        <begin position="202"/>
        <end position="227"/>
    </location>
</feature>
<evidence type="ECO:0000256" key="5">
    <source>
        <dbReference type="ARBA" id="ARBA00023136"/>
    </source>
</evidence>
<dbReference type="InterPro" id="IPR011701">
    <property type="entry name" value="MFS"/>
</dbReference>
<name>A0A8K0X1Y9_9PEZI</name>
<evidence type="ECO:0000256" key="3">
    <source>
        <dbReference type="ARBA" id="ARBA00022692"/>
    </source>
</evidence>
<evidence type="ECO:0000256" key="2">
    <source>
        <dbReference type="ARBA" id="ARBA00007520"/>
    </source>
</evidence>
<comment type="caution">
    <text evidence="8">The sequence shown here is derived from an EMBL/GenBank/DDBJ whole genome shotgun (WGS) entry which is preliminary data.</text>
</comment>
<evidence type="ECO:0000256" key="1">
    <source>
        <dbReference type="ARBA" id="ARBA00004141"/>
    </source>
</evidence>
<keyword evidence="3 6" id="KW-0812">Transmembrane</keyword>
<dbReference type="AlphaFoldDB" id="A0A8K0X1Y9"/>
<dbReference type="PRINTS" id="PR01036">
    <property type="entry name" value="TCRTETB"/>
</dbReference>
<evidence type="ECO:0000256" key="6">
    <source>
        <dbReference type="SAM" id="Phobius"/>
    </source>
</evidence>
<dbReference type="InterPro" id="IPR020846">
    <property type="entry name" value="MFS_dom"/>
</dbReference>
<feature type="transmembrane region" description="Helical" evidence="6">
    <location>
        <begin position="414"/>
        <end position="432"/>
    </location>
</feature>
<comment type="similarity">
    <text evidence="2">Belongs to the major facilitator superfamily. TCR/Tet family.</text>
</comment>
<dbReference type="SUPFAM" id="SSF103473">
    <property type="entry name" value="MFS general substrate transporter"/>
    <property type="match status" value="1"/>
</dbReference>
<feature type="transmembrane region" description="Helical" evidence="6">
    <location>
        <begin position="293"/>
        <end position="315"/>
    </location>
</feature>
<dbReference type="InterPro" id="IPR036259">
    <property type="entry name" value="MFS_trans_sf"/>
</dbReference>
<evidence type="ECO:0000313" key="8">
    <source>
        <dbReference type="EMBL" id="KAH7357890.1"/>
    </source>
</evidence>